<dbReference type="Pfam" id="PF12096">
    <property type="entry name" value="DUF3572"/>
    <property type="match status" value="1"/>
</dbReference>
<dbReference type="Proteomes" id="UP001196509">
    <property type="component" value="Unassembled WGS sequence"/>
</dbReference>
<dbReference type="EMBL" id="JAICBX010000001">
    <property type="protein sequence ID" value="MBW8636598.1"/>
    <property type="molecule type" value="Genomic_DNA"/>
</dbReference>
<keyword evidence="2" id="KW-1185">Reference proteome</keyword>
<protein>
    <submittedName>
        <fullName evidence="1">DUF3572 domain-containing protein</fullName>
    </submittedName>
</protein>
<reference evidence="1" key="1">
    <citation type="submission" date="2021-08" db="EMBL/GenBank/DDBJ databases">
        <title>Hoeflea bacterium WL0058 sp. nov., isolated from the sediment.</title>
        <authorList>
            <person name="Wang L."/>
            <person name="Zhang D."/>
        </authorList>
    </citation>
    <scope>NUCLEOTIDE SEQUENCE</scope>
    <source>
        <strain evidence="1">WL0058</strain>
    </source>
</reference>
<dbReference type="AlphaFoldDB" id="A0AAE2ZLL7"/>
<accession>A0AAE2ZLL7</accession>
<comment type="caution">
    <text evidence="1">The sequence shown here is derived from an EMBL/GenBank/DDBJ whole genome shotgun (WGS) entry which is preliminary data.</text>
</comment>
<dbReference type="InterPro" id="IPR021955">
    <property type="entry name" value="DUF3572"/>
</dbReference>
<sequence length="87" mass="9430">MALCADILSWISANEEMMSRFWALSGLTPETLRDAAAQPGFAAGVFDFLANHEPTLLAYCEDRQISPQTIVNAWYSENGGPLPGANP</sequence>
<evidence type="ECO:0000313" key="1">
    <source>
        <dbReference type="EMBL" id="MBW8636598.1"/>
    </source>
</evidence>
<organism evidence="1 2">
    <name type="scientific">Flavimaribacter sediminis</name>
    <dbReference type="NCBI Taxonomy" id="2865987"/>
    <lineage>
        <taxon>Bacteria</taxon>
        <taxon>Pseudomonadati</taxon>
        <taxon>Pseudomonadota</taxon>
        <taxon>Alphaproteobacteria</taxon>
        <taxon>Hyphomicrobiales</taxon>
        <taxon>Rhizobiaceae</taxon>
        <taxon>Flavimaribacter</taxon>
    </lineage>
</organism>
<name>A0AAE2ZLL7_9HYPH</name>
<evidence type="ECO:0000313" key="2">
    <source>
        <dbReference type="Proteomes" id="UP001196509"/>
    </source>
</evidence>
<proteinExistence type="predicted"/>
<gene>
    <name evidence="1" type="ORF">K1W69_05295</name>
</gene>